<keyword evidence="4" id="KW-1185">Reference proteome</keyword>
<dbReference type="Pfam" id="PF13344">
    <property type="entry name" value="Hydrolase_6"/>
    <property type="match status" value="1"/>
</dbReference>
<dbReference type="Pfam" id="PF18407">
    <property type="entry name" value="GNAT_like"/>
    <property type="match status" value="1"/>
</dbReference>
<feature type="compositionally biased region" description="Gly residues" evidence="1">
    <location>
        <begin position="48"/>
        <end position="78"/>
    </location>
</feature>
<dbReference type="InterPro" id="IPR023214">
    <property type="entry name" value="HAD_sf"/>
</dbReference>
<dbReference type="NCBIfam" id="TIGR01460">
    <property type="entry name" value="HAD-SF-IIA"/>
    <property type="match status" value="1"/>
</dbReference>
<evidence type="ECO:0000259" key="2">
    <source>
        <dbReference type="Pfam" id="PF18407"/>
    </source>
</evidence>
<evidence type="ECO:0000256" key="1">
    <source>
        <dbReference type="SAM" id="MobiDB-lite"/>
    </source>
</evidence>
<name>A0AAD8YRN3_9TELE</name>
<dbReference type="PANTHER" id="PTHR19288:SF95">
    <property type="entry name" value="D-GLYCEROL 3-PHOSPHATE PHOSPHATASE"/>
    <property type="match status" value="1"/>
</dbReference>
<dbReference type="EMBL" id="JAROKS010000069">
    <property type="protein sequence ID" value="KAK1784550.1"/>
    <property type="molecule type" value="Genomic_DNA"/>
</dbReference>
<dbReference type="InterPro" id="IPR006357">
    <property type="entry name" value="HAD-SF_hydro_IIA"/>
</dbReference>
<dbReference type="GO" id="GO:0016791">
    <property type="term" value="F:phosphatase activity"/>
    <property type="evidence" value="ECO:0007669"/>
    <property type="project" value="TreeGrafter"/>
</dbReference>
<feature type="domain" description="GCN5-related N-acetyltransferase-like" evidence="2">
    <location>
        <begin position="571"/>
        <end position="605"/>
    </location>
</feature>
<organism evidence="3 4">
    <name type="scientific">Electrophorus voltai</name>
    <dbReference type="NCBI Taxonomy" id="2609070"/>
    <lineage>
        <taxon>Eukaryota</taxon>
        <taxon>Metazoa</taxon>
        <taxon>Chordata</taxon>
        <taxon>Craniata</taxon>
        <taxon>Vertebrata</taxon>
        <taxon>Euteleostomi</taxon>
        <taxon>Actinopterygii</taxon>
        <taxon>Neopterygii</taxon>
        <taxon>Teleostei</taxon>
        <taxon>Ostariophysi</taxon>
        <taxon>Gymnotiformes</taxon>
        <taxon>Gymnotoidei</taxon>
        <taxon>Gymnotidae</taxon>
        <taxon>Electrophorus</taxon>
    </lineage>
</organism>
<dbReference type="Pfam" id="PF13242">
    <property type="entry name" value="Hydrolase_like"/>
    <property type="match status" value="1"/>
</dbReference>
<reference evidence="3" key="1">
    <citation type="submission" date="2023-03" db="EMBL/GenBank/DDBJ databases">
        <title>Electrophorus voltai genome.</title>
        <authorList>
            <person name="Bian C."/>
        </authorList>
    </citation>
    <scope>NUCLEOTIDE SEQUENCE</scope>
    <source>
        <strain evidence="3">CB-2022</strain>
        <tissue evidence="3">Muscle</tissue>
    </source>
</reference>
<gene>
    <name evidence="3" type="ORF">P4O66_004359</name>
</gene>
<evidence type="ECO:0000313" key="4">
    <source>
        <dbReference type="Proteomes" id="UP001239994"/>
    </source>
</evidence>
<comment type="caution">
    <text evidence="3">The sequence shown here is derived from an EMBL/GenBank/DDBJ whole genome shotgun (WGS) entry which is preliminary data.</text>
</comment>
<dbReference type="SUPFAM" id="SSF56784">
    <property type="entry name" value="HAD-like"/>
    <property type="match status" value="1"/>
</dbReference>
<dbReference type="InterPro" id="IPR041065">
    <property type="entry name" value="GNAT-like"/>
</dbReference>
<dbReference type="GO" id="GO:0005737">
    <property type="term" value="C:cytoplasm"/>
    <property type="evidence" value="ECO:0007669"/>
    <property type="project" value="TreeGrafter"/>
</dbReference>
<proteinExistence type="predicted"/>
<feature type="region of interest" description="Disordered" evidence="1">
    <location>
        <begin position="1"/>
        <end position="105"/>
    </location>
</feature>
<dbReference type="InterPro" id="IPR036412">
    <property type="entry name" value="HAD-like_sf"/>
</dbReference>
<protein>
    <recommendedName>
        <fullName evidence="2">GCN5-related N-acetyltransferase-like domain-containing protein</fullName>
    </recommendedName>
</protein>
<feature type="compositionally biased region" description="Basic and acidic residues" evidence="1">
    <location>
        <begin position="80"/>
        <end position="95"/>
    </location>
</feature>
<dbReference type="PANTHER" id="PTHR19288">
    <property type="entry name" value="4-NITROPHENYLPHOSPHATASE-RELATED"/>
    <property type="match status" value="1"/>
</dbReference>
<accession>A0AAD8YRN3</accession>
<dbReference type="Gene3D" id="3.40.50.1000">
    <property type="entry name" value="HAD superfamily/HAD-like"/>
    <property type="match status" value="2"/>
</dbReference>
<sequence>MRGMTVSENGDERRSFRGGGAPRSGGPRRDNDGRGSRGAAGGDRRGGAGDNNRGGAGNSNRGGGFNGGQRRGGEGGFTPRGRDGDRNRQQARPDEPDLPDNVEPTELAPAVRRDLLSLDKDNANTVARHLVMAGKLVDEDPELALLHARAARQRAGRIAVVREAAGITAYHAGEWAEALSELRAARRMAGGPGLIAVMADCERGLGRPERAIELGRSDEAALLSGDEASELRIVVAGARMDLGQFDQAVVTLQTKDLDAARTGEAAARLFYAYADALVAAGRVEDGLKWFLNAAAADLEGDTDAEERYDVLLLDLDGTLYAGAHAIPGTQAALGQGTQALYYVTNNASRSPSAVSAHLTELGFDSEDDRVVTSSQTAVRLLSERLEPGAAVLVVGTDALADEVTRVGLLPVREFADSPVAVVQGHSTETNWSILAEACLAIRAGALWVAANLDTTLPSERGLVLGNGSMVAALRAATKQEPLVAGKPAAPLMEDALARRGCSRPLVVGDRLDTDIEGAHAVSIDSLLVLTGVSTPGDVLRAPVEQRPTYIAATLDSLNQPAVESLVGADSKWSVSVNGSALVVDGPVVGDEMSLLRAVAPVAWANPSFPDPGSVGCRRGGSVCILARLISRKCVRLAGVRVYA</sequence>
<dbReference type="Proteomes" id="UP001239994">
    <property type="component" value="Unassembled WGS sequence"/>
</dbReference>
<dbReference type="AlphaFoldDB" id="A0AAD8YRN3"/>
<evidence type="ECO:0000313" key="3">
    <source>
        <dbReference type="EMBL" id="KAK1784550.1"/>
    </source>
</evidence>